<evidence type="ECO:0000313" key="2">
    <source>
        <dbReference type="EMBL" id="KAG2378611.1"/>
    </source>
</evidence>
<accession>A0AA88KHW2</accession>
<evidence type="ECO:0000259" key="1">
    <source>
        <dbReference type="Pfam" id="PF13679"/>
    </source>
</evidence>
<dbReference type="Gene3D" id="3.40.50.150">
    <property type="entry name" value="Vaccinia Virus protein VP39"/>
    <property type="match status" value="1"/>
</dbReference>
<proteinExistence type="predicted"/>
<dbReference type="CDD" id="cd02440">
    <property type="entry name" value="AdoMet_MTases"/>
    <property type="match status" value="1"/>
</dbReference>
<gene>
    <name evidence="2" type="ORF">C9374_008250</name>
</gene>
<dbReference type="RefSeq" id="XP_044545873.1">
    <property type="nucleotide sequence ID" value="XM_044698306.1"/>
</dbReference>
<feature type="domain" description="Methyltransferase" evidence="1">
    <location>
        <begin position="303"/>
        <end position="454"/>
    </location>
</feature>
<keyword evidence="3" id="KW-1185">Reference proteome</keyword>
<dbReference type="EMBL" id="PYSW02000032">
    <property type="protein sequence ID" value="KAG2378611.1"/>
    <property type="molecule type" value="Genomic_DNA"/>
</dbReference>
<dbReference type="GeneID" id="68100704"/>
<dbReference type="GO" id="GO:0005737">
    <property type="term" value="C:cytoplasm"/>
    <property type="evidence" value="ECO:0007669"/>
    <property type="project" value="TreeGrafter"/>
</dbReference>
<dbReference type="PANTHER" id="PTHR13369:SF3">
    <property type="entry name" value="METHYLTRANSFERASE DOMAIN-CONTAINING PROTEIN"/>
    <property type="match status" value="1"/>
</dbReference>
<dbReference type="AlphaFoldDB" id="A0AA88KHW2"/>
<evidence type="ECO:0000313" key="3">
    <source>
        <dbReference type="Proteomes" id="UP000816034"/>
    </source>
</evidence>
<organism evidence="2 3">
    <name type="scientific">Naegleria lovaniensis</name>
    <name type="common">Amoeba</name>
    <dbReference type="NCBI Taxonomy" id="51637"/>
    <lineage>
        <taxon>Eukaryota</taxon>
        <taxon>Discoba</taxon>
        <taxon>Heterolobosea</taxon>
        <taxon>Tetramitia</taxon>
        <taxon>Eutetramitia</taxon>
        <taxon>Vahlkampfiidae</taxon>
        <taxon>Naegleria</taxon>
    </lineage>
</organism>
<sequence length="569" mass="65449">MLKSSVWRIGNNQYSSMGRSIPTLFITTKFAPSLKYELRTFSEFEFRNYHHRHLLKKQSNNAVMENNVVEPEPNFIHSSHTLPSTKLLKTKLDENSCWTTLEDYFSSNSTLEDVFVKATFSKPSAETNSNVEKSSKDMIAKVQVRPIQLKDKKNRNDTNMPSSSTLHYQFTLFHNRKATHQNISSPSEAFAKVKDLIISNRYQQVLIQPPSGHNVQMLLKYTCADDNEIDTPLIEGVKMLTFTEQAKSTDSTILTQESTPNIERDHNRKKHYILEEGKRIPFLVDLGIMHPESGKVLAPKYNKFRQMNHFLEIFKDTISESVIEQKDTLRIIDFGCGKSYLTFALHYYLKDILKIENFQIIGLDLKADVIEKCNTLAIKYGMQHELKFVVGDIHSFELSPHFLDPRQDLSSEVDIVVSLHACNTATDKALAQSVKWSAKCIISVPCCHHEVYQQLKHAKTLPEDHLLYPLLKHGSLSEKFCSLYTDSLRCQLLEIAGYKTSIVEFIETEHTPKNLMIRAIKPGRTPTTSTTDTNKIQRDLLIQRYVKQKQSLPVKISLEDFMQSFFENN</sequence>
<dbReference type="Proteomes" id="UP000816034">
    <property type="component" value="Unassembled WGS sequence"/>
</dbReference>
<dbReference type="InterPro" id="IPR025714">
    <property type="entry name" value="Methyltranfer_dom"/>
</dbReference>
<reference evidence="2 3" key="1">
    <citation type="journal article" date="2018" name="BMC Genomics">
        <title>The genome of Naegleria lovaniensis, the basis for a comparative approach to unravel pathogenicity factors of the human pathogenic amoeba N. fowleri.</title>
        <authorList>
            <person name="Liechti N."/>
            <person name="Schurch N."/>
            <person name="Bruggmann R."/>
            <person name="Wittwer M."/>
        </authorList>
    </citation>
    <scope>NUCLEOTIDE SEQUENCE [LARGE SCALE GENOMIC DNA]</scope>
    <source>
        <strain evidence="2 3">ATCC 30569</strain>
    </source>
</reference>
<dbReference type="PANTHER" id="PTHR13369">
    <property type="match status" value="1"/>
</dbReference>
<dbReference type="InterPro" id="IPR029063">
    <property type="entry name" value="SAM-dependent_MTases_sf"/>
</dbReference>
<protein>
    <recommendedName>
        <fullName evidence="1">Methyltransferase domain-containing protein</fullName>
    </recommendedName>
</protein>
<dbReference type="Pfam" id="PF13679">
    <property type="entry name" value="Methyltransf_32"/>
    <property type="match status" value="1"/>
</dbReference>
<comment type="caution">
    <text evidence="2">The sequence shown here is derived from an EMBL/GenBank/DDBJ whole genome shotgun (WGS) entry which is preliminary data.</text>
</comment>
<dbReference type="SUPFAM" id="SSF53335">
    <property type="entry name" value="S-adenosyl-L-methionine-dependent methyltransferases"/>
    <property type="match status" value="1"/>
</dbReference>
<name>A0AA88KHW2_NAELO</name>